<evidence type="ECO:0000313" key="1">
    <source>
        <dbReference type="EMBL" id="CUH41556.1"/>
    </source>
</evidence>
<evidence type="ECO:0000313" key="2">
    <source>
        <dbReference type="Proteomes" id="UP000050786"/>
    </source>
</evidence>
<dbReference type="RefSeq" id="WP_058271658.1">
    <property type="nucleotide sequence ID" value="NZ_CYPS01000008.1"/>
</dbReference>
<accession>A0A0N7LN65</accession>
<proteinExistence type="predicted"/>
<gene>
    <name evidence="1" type="ORF">RUM4293_00430</name>
</gene>
<dbReference type="CDD" id="cd16387">
    <property type="entry name" value="ParB_N_Srx"/>
    <property type="match status" value="1"/>
</dbReference>
<sequence>MNQNNSPLTMKIGADQIGQDDRFNVRFVLLNHDNVEDLSRVWAAWKKLPDTHIPPPPIKVWHDGENYIVVDGHHRLAAFRKTFKPNRKGTRCTAKIECEVVTGGLTEALIATVRDNKQKQAGLSKTERTNAAWKLVRLTDLSKNQIATETGTRTTTVARMRKAYLRHTSGELKEEPKPTWKLQAEFIQQVDMTLEEINAELNGEPKGGTKWVLEGEARSKFISRASSQLRNNLRRECWYDDEFLAEVIQATVGENRMNKVMDWLVALDDDEHPSALVGDGGEDF</sequence>
<organism evidence="1 2">
    <name type="scientific">Ruegeria atlantica</name>
    <dbReference type="NCBI Taxonomy" id="81569"/>
    <lineage>
        <taxon>Bacteria</taxon>
        <taxon>Pseudomonadati</taxon>
        <taxon>Pseudomonadota</taxon>
        <taxon>Alphaproteobacteria</taxon>
        <taxon>Rhodobacterales</taxon>
        <taxon>Roseobacteraceae</taxon>
        <taxon>Ruegeria</taxon>
    </lineage>
</organism>
<evidence type="ECO:0008006" key="3">
    <source>
        <dbReference type="Google" id="ProtNLM"/>
    </source>
</evidence>
<dbReference type="EMBL" id="CYPS01000008">
    <property type="protein sequence ID" value="CUH41556.1"/>
    <property type="molecule type" value="Genomic_DNA"/>
</dbReference>
<dbReference type="AlphaFoldDB" id="A0A0N7LN65"/>
<dbReference type="SUPFAM" id="SSF110849">
    <property type="entry name" value="ParB/Sulfiredoxin"/>
    <property type="match status" value="1"/>
</dbReference>
<reference evidence="2" key="1">
    <citation type="submission" date="2015-09" db="EMBL/GenBank/DDBJ databases">
        <authorList>
            <person name="Rodrigo-Torres L."/>
            <person name="Arahal D.R."/>
        </authorList>
    </citation>
    <scope>NUCLEOTIDE SEQUENCE [LARGE SCALE GENOMIC DNA]</scope>
    <source>
        <strain evidence="2">CECT 4293</strain>
    </source>
</reference>
<name>A0A0N7LN65_9RHOB</name>
<protein>
    <recommendedName>
        <fullName evidence="3">ParB-like nuclease domain protein</fullName>
    </recommendedName>
</protein>
<dbReference type="InterPro" id="IPR036086">
    <property type="entry name" value="ParB/Sulfiredoxin_sf"/>
</dbReference>
<dbReference type="Proteomes" id="UP000050786">
    <property type="component" value="Unassembled WGS sequence"/>
</dbReference>
<keyword evidence="2" id="KW-1185">Reference proteome</keyword>